<dbReference type="PANTHER" id="PTHR33164">
    <property type="entry name" value="TRANSCRIPTIONAL REGULATOR, MARR FAMILY"/>
    <property type="match status" value="1"/>
</dbReference>
<dbReference type="InterPro" id="IPR036390">
    <property type="entry name" value="WH_DNA-bd_sf"/>
</dbReference>
<dbReference type="PANTHER" id="PTHR33164:SF57">
    <property type="entry name" value="MARR-FAMILY TRANSCRIPTIONAL REGULATOR"/>
    <property type="match status" value="1"/>
</dbReference>
<dbReference type="GO" id="GO:0003700">
    <property type="term" value="F:DNA-binding transcription factor activity"/>
    <property type="evidence" value="ECO:0007669"/>
    <property type="project" value="InterPro"/>
</dbReference>
<evidence type="ECO:0000313" key="2">
    <source>
        <dbReference type="EMBL" id="OLP46217.1"/>
    </source>
</evidence>
<dbReference type="InterPro" id="IPR039422">
    <property type="entry name" value="MarR/SlyA-like"/>
</dbReference>
<dbReference type="EMBL" id="MKIM01000022">
    <property type="protein sequence ID" value="OLP46217.1"/>
    <property type="molecule type" value="Genomic_DNA"/>
</dbReference>
<accession>A0A1Q8ZW61</accession>
<dbReference type="AlphaFoldDB" id="A0A1Q8ZW61"/>
<dbReference type="InterPro" id="IPR000835">
    <property type="entry name" value="HTH_MarR-typ"/>
</dbReference>
<dbReference type="PRINTS" id="PR00598">
    <property type="entry name" value="HTHMARR"/>
</dbReference>
<feature type="domain" description="HTH marR-type" evidence="1">
    <location>
        <begin position="22"/>
        <end position="156"/>
    </location>
</feature>
<comment type="caution">
    <text evidence="2">The sequence shown here is derived from an EMBL/GenBank/DDBJ whole genome shotgun (WGS) entry which is preliminary data.</text>
</comment>
<evidence type="ECO:0000313" key="3">
    <source>
        <dbReference type="Proteomes" id="UP000186894"/>
    </source>
</evidence>
<dbReference type="InterPro" id="IPR036388">
    <property type="entry name" value="WH-like_DNA-bd_sf"/>
</dbReference>
<dbReference type="SMART" id="SM00347">
    <property type="entry name" value="HTH_MARR"/>
    <property type="match status" value="1"/>
</dbReference>
<dbReference type="Pfam" id="PF12802">
    <property type="entry name" value="MarR_2"/>
    <property type="match status" value="1"/>
</dbReference>
<gene>
    <name evidence="2" type="ORF">BJF95_03440</name>
</gene>
<dbReference type="Proteomes" id="UP000186894">
    <property type="component" value="Unassembled WGS sequence"/>
</dbReference>
<protein>
    <submittedName>
        <fullName evidence="2">MarR family transcriptional regulator</fullName>
    </submittedName>
</protein>
<proteinExistence type="predicted"/>
<dbReference type="GO" id="GO:0006950">
    <property type="term" value="P:response to stress"/>
    <property type="evidence" value="ECO:0007669"/>
    <property type="project" value="TreeGrafter"/>
</dbReference>
<organism evidence="2 3">
    <name type="scientific">Rhizobium oryziradicis</name>
    <dbReference type="NCBI Taxonomy" id="1867956"/>
    <lineage>
        <taxon>Bacteria</taxon>
        <taxon>Pseudomonadati</taxon>
        <taxon>Pseudomonadota</taxon>
        <taxon>Alphaproteobacteria</taxon>
        <taxon>Hyphomicrobiales</taxon>
        <taxon>Rhizobiaceae</taxon>
        <taxon>Rhizobium/Agrobacterium group</taxon>
        <taxon>Rhizobium</taxon>
    </lineage>
</organism>
<sequence length="163" mass="18099">MGMETKNAPPVTVDEVELGVLDEMLSFFIRSLSIVVSRDLDEKLGDLEVAKGTGKVSTLLLVDRHPGIRPSVIAQIIMRDRSAMGRLVDLMESQGLLRREVSAEDSRAQELYITPKGAEVAQQVRAIVGPQSEAFFSDLTLKEQRVVIDALRKVYRRKVGFTS</sequence>
<dbReference type="PROSITE" id="PS50995">
    <property type="entry name" value="HTH_MARR_2"/>
    <property type="match status" value="1"/>
</dbReference>
<name>A0A1Q8ZW61_9HYPH</name>
<evidence type="ECO:0000259" key="1">
    <source>
        <dbReference type="PROSITE" id="PS50995"/>
    </source>
</evidence>
<dbReference type="RefSeq" id="WP_075638339.1">
    <property type="nucleotide sequence ID" value="NZ_MKIM01000022.1"/>
</dbReference>
<keyword evidence="3" id="KW-1185">Reference proteome</keyword>
<dbReference type="STRING" id="1867956.BJF95_03440"/>
<reference evidence="2 3" key="1">
    <citation type="submission" date="2016-09" db="EMBL/GenBank/DDBJ databases">
        <title>Rhizobium oryziradicis sp. nov., isolated from the root of rice.</title>
        <authorList>
            <person name="Zhao J."/>
            <person name="Zhang X."/>
        </authorList>
    </citation>
    <scope>NUCLEOTIDE SEQUENCE [LARGE SCALE GENOMIC DNA]</scope>
    <source>
        <strain evidence="2 3">N19</strain>
    </source>
</reference>
<dbReference type="SUPFAM" id="SSF46785">
    <property type="entry name" value="Winged helix' DNA-binding domain"/>
    <property type="match status" value="1"/>
</dbReference>
<dbReference type="Gene3D" id="1.10.10.10">
    <property type="entry name" value="Winged helix-like DNA-binding domain superfamily/Winged helix DNA-binding domain"/>
    <property type="match status" value="1"/>
</dbReference>
<dbReference type="OrthoDB" id="7349109at2"/>